<dbReference type="GO" id="GO:0046872">
    <property type="term" value="F:metal ion binding"/>
    <property type="evidence" value="ECO:0007669"/>
    <property type="project" value="UniProtKB-KW"/>
</dbReference>
<evidence type="ECO:0000313" key="3">
    <source>
        <dbReference type="EMBL" id="EKF55444.1"/>
    </source>
</evidence>
<keyword evidence="1" id="KW-0479">Metal-binding</keyword>
<accession>K2PVC2</accession>
<sequence>MVVNNSNTKSYTWGDQCKAWELLLSDQVIIKEELMPPQTQEQLHFHHKTDQFFYILEGEATFNIDQKNVSVSKGEGIEIKREQVHKIANTSSTDLRFLVLSFPGNSADRINLKQ</sequence>
<dbReference type="InterPro" id="IPR051610">
    <property type="entry name" value="GPI/OXD"/>
</dbReference>
<dbReference type="RefSeq" id="WP_008991269.1">
    <property type="nucleotide sequence ID" value="NZ_AMSG01000007.1"/>
</dbReference>
<evidence type="ECO:0000259" key="2">
    <source>
        <dbReference type="Pfam" id="PF07883"/>
    </source>
</evidence>
<dbReference type="Proteomes" id="UP000007364">
    <property type="component" value="Unassembled WGS sequence"/>
</dbReference>
<dbReference type="InterPro" id="IPR013096">
    <property type="entry name" value="Cupin_2"/>
</dbReference>
<protein>
    <submittedName>
        <fullName evidence="3">Cupin 2 barrel domain-containing protein</fullName>
    </submittedName>
</protein>
<dbReference type="PANTHER" id="PTHR35848:SF9">
    <property type="entry name" value="SLL1358 PROTEIN"/>
    <property type="match status" value="1"/>
</dbReference>
<evidence type="ECO:0000256" key="1">
    <source>
        <dbReference type="ARBA" id="ARBA00022723"/>
    </source>
</evidence>
<comment type="caution">
    <text evidence="3">The sequence shown here is derived from an EMBL/GenBank/DDBJ whole genome shotgun (WGS) entry which is preliminary data.</text>
</comment>
<dbReference type="Pfam" id="PF07883">
    <property type="entry name" value="Cupin_2"/>
    <property type="match status" value="1"/>
</dbReference>
<organism evidence="3 4">
    <name type="scientific">Galbibacter marinus</name>
    <dbReference type="NCBI Taxonomy" id="555500"/>
    <lineage>
        <taxon>Bacteria</taxon>
        <taxon>Pseudomonadati</taxon>
        <taxon>Bacteroidota</taxon>
        <taxon>Flavobacteriia</taxon>
        <taxon>Flavobacteriales</taxon>
        <taxon>Flavobacteriaceae</taxon>
        <taxon>Galbibacter</taxon>
    </lineage>
</organism>
<gene>
    <name evidence="3" type="ORF">I215_07027</name>
</gene>
<dbReference type="PANTHER" id="PTHR35848">
    <property type="entry name" value="OXALATE-BINDING PROTEIN"/>
    <property type="match status" value="1"/>
</dbReference>
<dbReference type="SUPFAM" id="SSF51182">
    <property type="entry name" value="RmlC-like cupins"/>
    <property type="match status" value="1"/>
</dbReference>
<dbReference type="InterPro" id="IPR014710">
    <property type="entry name" value="RmlC-like_jellyroll"/>
</dbReference>
<dbReference type="InterPro" id="IPR011051">
    <property type="entry name" value="RmlC_Cupin_sf"/>
</dbReference>
<feature type="domain" description="Cupin type-2" evidence="2">
    <location>
        <begin position="34"/>
        <end position="100"/>
    </location>
</feature>
<dbReference type="OrthoDB" id="9806121at2"/>
<dbReference type="AlphaFoldDB" id="K2PVC2"/>
<proteinExistence type="predicted"/>
<keyword evidence="4" id="KW-1185">Reference proteome</keyword>
<reference evidence="3 4" key="1">
    <citation type="journal article" date="2012" name="J. Bacteriol.">
        <title>Genome Sequence of Galbibacter marinum Type Strain ck-I2-15.</title>
        <authorList>
            <person name="Lai Q."/>
            <person name="Li C."/>
            <person name="Shao Z."/>
        </authorList>
    </citation>
    <scope>NUCLEOTIDE SEQUENCE [LARGE SCALE GENOMIC DNA]</scope>
    <source>
        <strain evidence="4">ck-I2-15</strain>
    </source>
</reference>
<evidence type="ECO:0000313" key="4">
    <source>
        <dbReference type="Proteomes" id="UP000007364"/>
    </source>
</evidence>
<name>K2PVC2_9FLAO</name>
<dbReference type="eggNOG" id="COG0662">
    <property type="taxonomic scope" value="Bacteria"/>
</dbReference>
<dbReference type="Gene3D" id="2.60.120.10">
    <property type="entry name" value="Jelly Rolls"/>
    <property type="match status" value="1"/>
</dbReference>
<dbReference type="STRING" id="555500.I215_07027"/>
<dbReference type="EMBL" id="AMSG01000007">
    <property type="protein sequence ID" value="EKF55444.1"/>
    <property type="molecule type" value="Genomic_DNA"/>
</dbReference>